<dbReference type="GO" id="GO:0004499">
    <property type="term" value="F:N,N-dimethylaniline monooxygenase activity"/>
    <property type="evidence" value="ECO:0007669"/>
    <property type="project" value="InterPro"/>
</dbReference>
<dbReference type="AlphaFoldDB" id="A0A9P4IP17"/>
<dbReference type="InterPro" id="IPR000960">
    <property type="entry name" value="Flavin_mOase"/>
</dbReference>
<evidence type="ECO:0000256" key="4">
    <source>
        <dbReference type="ARBA" id="ARBA00022857"/>
    </source>
</evidence>
<sequence>MTDTTTKRGPAARVAVIGLGACGLVTLKNLLEAGFDAVGFERNDYMGGLWKFSPENKTTVLKTTIANLSKQGGCYTDFPFSDSVVGNYATADQFAQYFEEYAKAFGLLDRVKLGMPVEKISRSKSNDGWEISFRPRGKEQVETATFDKVALCHGLQVQEPKMPKIEGIDTFTGLAMHSNEYKGPEPFNGKTVVVVGMGNTGPDVACDLVGHASKVYLSHRRGHAILSRNRNGKPADHIISMRLTVFAGLFNKYFPNLSQRAALFGLKKIQDKTWEVKPEWNLHPFPLPTRGGPTMNEDLVPYLHAGKIGLLSGLKRVNGGTLELYDGSHVENIDAIIFCTGFRANYSIIDAAVNPCRDTRKDWPTLKGANGRPLPRLYQGLFSLDYPDSFAILGTSPFTPQACLNYDLCSMAVAQVWKGNSSLPSLEEMNKHVDAQHEVVCKIASTGDLFNTNFRNNWDWFKWADQAAGLGLVKRIGYGVEGWKFWWNDRALCRLVLDGLMSPHIMRLFDEGKRKPWDGAREELEKVNGVSKKG</sequence>
<dbReference type="PRINTS" id="PR00370">
    <property type="entry name" value="FMOXYGENASE"/>
</dbReference>
<proteinExistence type="inferred from homology"/>
<evidence type="ECO:0000256" key="2">
    <source>
        <dbReference type="ARBA" id="ARBA00022630"/>
    </source>
</evidence>
<dbReference type="PIRSF" id="PIRSF000332">
    <property type="entry name" value="FMO"/>
    <property type="match status" value="1"/>
</dbReference>
<dbReference type="SUPFAM" id="SSF51905">
    <property type="entry name" value="FAD/NAD(P)-binding domain"/>
    <property type="match status" value="1"/>
</dbReference>
<evidence type="ECO:0000256" key="5">
    <source>
        <dbReference type="ARBA" id="ARBA00023002"/>
    </source>
</evidence>
<dbReference type="EMBL" id="ML978121">
    <property type="protein sequence ID" value="KAF2105020.1"/>
    <property type="molecule type" value="Genomic_DNA"/>
</dbReference>
<dbReference type="GO" id="GO:0050660">
    <property type="term" value="F:flavin adenine dinucleotide binding"/>
    <property type="evidence" value="ECO:0007669"/>
    <property type="project" value="InterPro"/>
</dbReference>
<comment type="similarity">
    <text evidence="1">Belongs to the FMO family.</text>
</comment>
<dbReference type="InterPro" id="IPR020946">
    <property type="entry name" value="Flavin_mOase-like"/>
</dbReference>
<name>A0A9P4IP17_9PEZI</name>
<dbReference type="FunFam" id="3.50.50.60:FF:000042">
    <property type="entry name" value="Dimethylaniline monooxygenase [N-oxide-forming]"/>
    <property type="match status" value="1"/>
</dbReference>
<protein>
    <submittedName>
        <fullName evidence="6">FAD/NAD(P)-binding domain-containing protein</fullName>
    </submittedName>
</protein>
<evidence type="ECO:0000256" key="3">
    <source>
        <dbReference type="ARBA" id="ARBA00022827"/>
    </source>
</evidence>
<comment type="caution">
    <text evidence="6">The sequence shown here is derived from an EMBL/GenBank/DDBJ whole genome shotgun (WGS) entry which is preliminary data.</text>
</comment>
<keyword evidence="7" id="KW-1185">Reference proteome</keyword>
<keyword evidence="5" id="KW-0560">Oxidoreductase</keyword>
<evidence type="ECO:0000313" key="7">
    <source>
        <dbReference type="Proteomes" id="UP000799772"/>
    </source>
</evidence>
<dbReference type="GO" id="GO:0050661">
    <property type="term" value="F:NADP binding"/>
    <property type="evidence" value="ECO:0007669"/>
    <property type="project" value="InterPro"/>
</dbReference>
<dbReference type="Proteomes" id="UP000799772">
    <property type="component" value="Unassembled WGS sequence"/>
</dbReference>
<dbReference type="InterPro" id="IPR050346">
    <property type="entry name" value="FMO-like"/>
</dbReference>
<accession>A0A9P4IP17</accession>
<dbReference type="OrthoDB" id="66881at2759"/>
<evidence type="ECO:0000313" key="6">
    <source>
        <dbReference type="EMBL" id="KAF2105020.1"/>
    </source>
</evidence>
<gene>
    <name evidence="6" type="ORF">NA57DRAFT_63232</name>
</gene>
<dbReference type="Gene3D" id="3.50.50.60">
    <property type="entry name" value="FAD/NAD(P)-binding domain"/>
    <property type="match status" value="1"/>
</dbReference>
<keyword evidence="3" id="KW-0274">FAD</keyword>
<dbReference type="PANTHER" id="PTHR23023">
    <property type="entry name" value="DIMETHYLANILINE MONOOXYGENASE"/>
    <property type="match status" value="1"/>
</dbReference>
<keyword evidence="2" id="KW-0285">Flavoprotein</keyword>
<dbReference type="Pfam" id="PF00743">
    <property type="entry name" value="FMO-like"/>
    <property type="match status" value="1"/>
</dbReference>
<reference evidence="6" key="1">
    <citation type="journal article" date="2020" name="Stud. Mycol.">
        <title>101 Dothideomycetes genomes: a test case for predicting lifestyles and emergence of pathogens.</title>
        <authorList>
            <person name="Haridas S."/>
            <person name="Albert R."/>
            <person name="Binder M."/>
            <person name="Bloem J."/>
            <person name="Labutti K."/>
            <person name="Salamov A."/>
            <person name="Andreopoulos B."/>
            <person name="Baker S."/>
            <person name="Barry K."/>
            <person name="Bills G."/>
            <person name="Bluhm B."/>
            <person name="Cannon C."/>
            <person name="Castanera R."/>
            <person name="Culley D."/>
            <person name="Daum C."/>
            <person name="Ezra D."/>
            <person name="Gonzalez J."/>
            <person name="Henrissat B."/>
            <person name="Kuo A."/>
            <person name="Liang C."/>
            <person name="Lipzen A."/>
            <person name="Lutzoni F."/>
            <person name="Magnuson J."/>
            <person name="Mondo S."/>
            <person name="Nolan M."/>
            <person name="Ohm R."/>
            <person name="Pangilinan J."/>
            <person name="Park H.-J."/>
            <person name="Ramirez L."/>
            <person name="Alfaro M."/>
            <person name="Sun H."/>
            <person name="Tritt A."/>
            <person name="Yoshinaga Y."/>
            <person name="Zwiers L.-H."/>
            <person name="Turgeon B."/>
            <person name="Goodwin S."/>
            <person name="Spatafora J."/>
            <person name="Crous P."/>
            <person name="Grigoriev I."/>
        </authorList>
    </citation>
    <scope>NUCLEOTIDE SEQUENCE</scope>
    <source>
        <strain evidence="6">CBS 133067</strain>
    </source>
</reference>
<evidence type="ECO:0000256" key="1">
    <source>
        <dbReference type="ARBA" id="ARBA00009183"/>
    </source>
</evidence>
<organism evidence="6 7">
    <name type="scientific">Rhizodiscina lignyota</name>
    <dbReference type="NCBI Taxonomy" id="1504668"/>
    <lineage>
        <taxon>Eukaryota</taxon>
        <taxon>Fungi</taxon>
        <taxon>Dikarya</taxon>
        <taxon>Ascomycota</taxon>
        <taxon>Pezizomycotina</taxon>
        <taxon>Dothideomycetes</taxon>
        <taxon>Pleosporomycetidae</taxon>
        <taxon>Aulographales</taxon>
        <taxon>Rhizodiscinaceae</taxon>
        <taxon>Rhizodiscina</taxon>
    </lineage>
</organism>
<dbReference type="InterPro" id="IPR036188">
    <property type="entry name" value="FAD/NAD-bd_sf"/>
</dbReference>
<keyword evidence="4" id="KW-0521">NADP</keyword>